<dbReference type="NCBIfam" id="NF007237">
    <property type="entry name" value="PRK09669.1"/>
    <property type="match status" value="1"/>
</dbReference>
<name>A0ABQ1HUN5_9ALTE</name>
<comment type="caution">
    <text evidence="3">The sequence shown here is derived from an EMBL/GenBank/DDBJ whole genome shotgun (WGS) entry which is preliminary data.</text>
</comment>
<feature type="transmembrane region" description="Helical" evidence="2">
    <location>
        <begin position="322"/>
        <end position="343"/>
    </location>
</feature>
<feature type="transmembrane region" description="Helical" evidence="2">
    <location>
        <begin position="12"/>
        <end position="36"/>
    </location>
</feature>
<keyword evidence="2" id="KW-0472">Membrane</keyword>
<feature type="transmembrane region" description="Helical" evidence="2">
    <location>
        <begin position="235"/>
        <end position="258"/>
    </location>
</feature>
<dbReference type="EMBL" id="BMDY01000001">
    <property type="protein sequence ID" value="GGA92437.1"/>
    <property type="molecule type" value="Genomic_DNA"/>
</dbReference>
<proteinExistence type="inferred from homology"/>
<evidence type="ECO:0000256" key="1">
    <source>
        <dbReference type="ARBA" id="ARBA00009617"/>
    </source>
</evidence>
<dbReference type="SUPFAM" id="SSF103473">
    <property type="entry name" value="MFS general substrate transporter"/>
    <property type="match status" value="1"/>
</dbReference>
<feature type="transmembrane region" description="Helical" evidence="2">
    <location>
        <begin position="152"/>
        <end position="170"/>
    </location>
</feature>
<evidence type="ECO:0000256" key="2">
    <source>
        <dbReference type="SAM" id="Phobius"/>
    </source>
</evidence>
<dbReference type="CDD" id="cd17332">
    <property type="entry name" value="MFS_MelB_like"/>
    <property type="match status" value="1"/>
</dbReference>
<feature type="transmembrane region" description="Helical" evidence="2">
    <location>
        <begin position="111"/>
        <end position="132"/>
    </location>
</feature>
<feature type="transmembrane region" description="Helical" evidence="2">
    <location>
        <begin position="82"/>
        <end position="99"/>
    </location>
</feature>
<dbReference type="PANTHER" id="PTHR11328">
    <property type="entry name" value="MAJOR FACILITATOR SUPERFAMILY DOMAIN-CONTAINING PROTEIN"/>
    <property type="match status" value="1"/>
</dbReference>
<protein>
    <submittedName>
        <fullName evidence="3">MFS transporter</fullName>
    </submittedName>
</protein>
<dbReference type="PANTHER" id="PTHR11328:SF24">
    <property type="entry name" value="MAJOR FACILITATOR SUPERFAMILY (MFS) PROFILE DOMAIN-CONTAINING PROTEIN"/>
    <property type="match status" value="1"/>
</dbReference>
<keyword evidence="4" id="KW-1185">Reference proteome</keyword>
<feature type="transmembrane region" description="Helical" evidence="2">
    <location>
        <begin position="409"/>
        <end position="430"/>
    </location>
</feature>
<dbReference type="Gene3D" id="1.20.1250.20">
    <property type="entry name" value="MFS general substrate transporter like domains"/>
    <property type="match status" value="2"/>
</dbReference>
<keyword evidence="2" id="KW-1133">Transmembrane helix</keyword>
<accession>A0ABQ1HUN5</accession>
<feature type="transmembrane region" description="Helical" evidence="2">
    <location>
        <begin position="364"/>
        <end position="389"/>
    </location>
</feature>
<feature type="transmembrane region" description="Helical" evidence="2">
    <location>
        <begin position="182"/>
        <end position="202"/>
    </location>
</feature>
<dbReference type="NCBIfam" id="TIGR00792">
    <property type="entry name" value="gph"/>
    <property type="match status" value="1"/>
</dbReference>
<organism evidence="3 4">
    <name type="scientific">Agarivorans gilvus</name>
    <dbReference type="NCBI Taxonomy" id="680279"/>
    <lineage>
        <taxon>Bacteria</taxon>
        <taxon>Pseudomonadati</taxon>
        <taxon>Pseudomonadota</taxon>
        <taxon>Gammaproteobacteria</taxon>
        <taxon>Alteromonadales</taxon>
        <taxon>Alteromonadaceae</taxon>
        <taxon>Agarivorans</taxon>
    </lineage>
</organism>
<comment type="similarity">
    <text evidence="1">Belongs to the sodium:galactoside symporter (TC 2.A.2) family.</text>
</comment>
<feature type="transmembrane region" description="Helical" evidence="2">
    <location>
        <begin position="298"/>
        <end position="316"/>
    </location>
</feature>
<dbReference type="RefSeq" id="WP_055731749.1">
    <property type="nucleotide sequence ID" value="NZ_BMDY01000001.1"/>
</dbReference>
<dbReference type="Pfam" id="PF13347">
    <property type="entry name" value="MFS_2"/>
    <property type="match status" value="1"/>
</dbReference>
<reference evidence="4" key="1">
    <citation type="journal article" date="2019" name="Int. J. Syst. Evol. Microbiol.">
        <title>The Global Catalogue of Microorganisms (GCM) 10K type strain sequencing project: providing services to taxonomists for standard genome sequencing and annotation.</title>
        <authorList>
            <consortium name="The Broad Institute Genomics Platform"/>
            <consortium name="The Broad Institute Genome Sequencing Center for Infectious Disease"/>
            <person name="Wu L."/>
            <person name="Ma J."/>
        </authorList>
    </citation>
    <scope>NUCLEOTIDE SEQUENCE [LARGE SCALE GENOMIC DNA]</scope>
    <source>
        <strain evidence="4">CGMCC 1.10131</strain>
    </source>
</reference>
<evidence type="ECO:0000313" key="4">
    <source>
        <dbReference type="Proteomes" id="UP000651977"/>
    </source>
</evidence>
<keyword evidence="2" id="KW-0812">Transmembrane</keyword>
<sequence>MSSTPLSVKEKVAYGLGDTGCNFVWQTVMLFLAYYYTDVYGLSPVHMGTMFLLVRFIDAITDPLMGAMIDRTRTKHGQYRPYILWLAIPFGIACMFTFYTPDLGSTGKIIYAYASYILLTLVYTAINVPYCAMANALTSDSKERVSLQSYRFALSTAGGLIVALVALPLVELIGQGNEQKGYLGAMAVMGGGAMLLFFYCFANTKEHHTSDLATTERRSVLEDLKLLWANTQWRVLFILNIVLLTGVVLKAASTMYYVNSVMGRADLATMLMVTTMLANIVGAMASGPLLSRFNKIKAYKILIGISGLLSALMFFISPSNIVLIFAAVIILSVIQMSTTPLLWSMMSDVVDYEKSRSGRSLSGMVFSTNLFAIKAGIAIGGAMVGWILAGAGYIGGAEVQSSHTLTWINLLYTFIPGVVFASLVFIMHFYRLDENHLKTTEPQLTEQQNFSSQTV</sequence>
<gene>
    <name evidence="3" type="ORF">GCM10007414_01350</name>
</gene>
<dbReference type="Proteomes" id="UP000651977">
    <property type="component" value="Unassembled WGS sequence"/>
</dbReference>
<evidence type="ECO:0000313" key="3">
    <source>
        <dbReference type="EMBL" id="GGA92437.1"/>
    </source>
</evidence>
<dbReference type="InterPro" id="IPR036259">
    <property type="entry name" value="MFS_trans_sf"/>
</dbReference>
<feature type="transmembrane region" description="Helical" evidence="2">
    <location>
        <begin position="270"/>
        <end position="291"/>
    </location>
</feature>
<dbReference type="InterPro" id="IPR039672">
    <property type="entry name" value="MFS_2"/>
</dbReference>
<dbReference type="InterPro" id="IPR001927">
    <property type="entry name" value="Na/Gal_symport"/>
</dbReference>
<feature type="transmembrane region" description="Helical" evidence="2">
    <location>
        <begin position="42"/>
        <end position="61"/>
    </location>
</feature>